<dbReference type="InterPro" id="IPR002347">
    <property type="entry name" value="SDR_fam"/>
</dbReference>
<name>G0U0G3_TRYVY</name>
<dbReference type="InterPro" id="IPR036291">
    <property type="entry name" value="NAD(P)-bd_dom_sf"/>
</dbReference>
<feature type="binding site" evidence="4">
    <location>
        <position position="161"/>
    </location>
    <ligand>
        <name>substrate</name>
    </ligand>
</feature>
<gene>
    <name evidence="5" type="ORF">TVY486_0801700</name>
</gene>
<evidence type="ECO:0000256" key="2">
    <source>
        <dbReference type="ARBA" id="ARBA00023002"/>
    </source>
</evidence>
<dbReference type="PANTHER" id="PTHR43639:SF1">
    <property type="entry name" value="SHORT-CHAIN DEHYDROGENASE_REDUCTASE FAMILY PROTEIN"/>
    <property type="match status" value="1"/>
</dbReference>
<dbReference type="PROSITE" id="PS00061">
    <property type="entry name" value="ADH_SHORT"/>
    <property type="match status" value="1"/>
</dbReference>
<proteinExistence type="inferred from homology"/>
<dbReference type="EMBL" id="HE573024">
    <property type="protein sequence ID" value="CCC49561.1"/>
    <property type="molecule type" value="Genomic_DNA"/>
</dbReference>
<dbReference type="Gene3D" id="3.40.50.720">
    <property type="entry name" value="NAD(P)-binding Rossmann-like Domain"/>
    <property type="match status" value="1"/>
</dbReference>
<sequence length="274" mass="29655">MECPAVVITGAAKRIGRSIALRLHKDGFRVLIHYHRSVREAESLMAELNSSRENSAALCCADLTFDNALLARCEEVVDCCFRVFGRCDALINNASAFYPTPLLENSANTDDSVGAGEKKSAELQIAQLLGTNAIAPLFLIRAFATRQRQDATVRGKWRNLSVVNLCDAMADQPYLGFTTYTMGKHALIGLTKSAAVELAAENIRVNGVSPGISVLPKDMAEEEREEWRRKVPLGRREASTAQIADAVAFLVSEGASYVTGSILKVDGGLSLAHV</sequence>
<dbReference type="VEuPathDB" id="TriTrypDB:TvY486_0801700"/>
<dbReference type="Pfam" id="PF13561">
    <property type="entry name" value="adh_short_C2"/>
    <property type="match status" value="1"/>
</dbReference>
<keyword evidence="2 5" id="KW-0560">Oxidoreductase</keyword>
<dbReference type="InterPro" id="IPR020904">
    <property type="entry name" value="Sc_DH/Rdtase_CS"/>
</dbReference>
<dbReference type="PRINTS" id="PR00081">
    <property type="entry name" value="GDHRDH"/>
</dbReference>
<accession>G0U0G3</accession>
<dbReference type="NCBIfam" id="TIGR02685">
    <property type="entry name" value="pter_reduc_Leis"/>
    <property type="match status" value="1"/>
</dbReference>
<dbReference type="EC" id="1.5.1.33" evidence="5"/>
<evidence type="ECO:0000256" key="4">
    <source>
        <dbReference type="PIRSR" id="PIRSR614058-2"/>
    </source>
</evidence>
<feature type="active site" description="Proton acceptor" evidence="3">
    <location>
        <position position="180"/>
    </location>
</feature>
<reference evidence="5" key="1">
    <citation type="journal article" date="2012" name="Proc. Natl. Acad. Sci. U.S.A.">
        <title>Antigenic diversity is generated by distinct evolutionary mechanisms in African trypanosome species.</title>
        <authorList>
            <person name="Jackson A.P."/>
            <person name="Berry A."/>
            <person name="Aslett M."/>
            <person name="Allison H.C."/>
            <person name="Burton P."/>
            <person name="Vavrova-Anderson J."/>
            <person name="Brown R."/>
            <person name="Browne H."/>
            <person name="Corton N."/>
            <person name="Hauser H."/>
            <person name="Gamble J."/>
            <person name="Gilderthorp R."/>
            <person name="Marcello L."/>
            <person name="McQuillan J."/>
            <person name="Otto T.D."/>
            <person name="Quail M.A."/>
            <person name="Sanders M.J."/>
            <person name="van Tonder A."/>
            <person name="Ginger M.L."/>
            <person name="Field M.C."/>
            <person name="Barry J.D."/>
            <person name="Hertz-Fowler C."/>
            <person name="Berriman M."/>
        </authorList>
    </citation>
    <scope>NUCLEOTIDE SEQUENCE</scope>
    <source>
        <strain evidence="5">Y486</strain>
    </source>
</reference>
<organism evidence="5">
    <name type="scientific">Trypanosoma vivax (strain Y486)</name>
    <dbReference type="NCBI Taxonomy" id="1055687"/>
    <lineage>
        <taxon>Eukaryota</taxon>
        <taxon>Discoba</taxon>
        <taxon>Euglenozoa</taxon>
        <taxon>Kinetoplastea</taxon>
        <taxon>Metakinetoplastina</taxon>
        <taxon>Trypanosomatida</taxon>
        <taxon>Trypanosomatidae</taxon>
        <taxon>Trypanosoma</taxon>
        <taxon>Duttonella</taxon>
    </lineage>
</organism>
<dbReference type="PRINTS" id="PR00080">
    <property type="entry name" value="SDRFAMILY"/>
</dbReference>
<evidence type="ECO:0000256" key="3">
    <source>
        <dbReference type="PIRSR" id="PIRSR614058-1"/>
    </source>
</evidence>
<dbReference type="SUPFAM" id="SSF51735">
    <property type="entry name" value="NAD(P)-binding Rossmann-fold domains"/>
    <property type="match status" value="1"/>
</dbReference>
<evidence type="ECO:0000313" key="5">
    <source>
        <dbReference type="EMBL" id="CCC49561.1"/>
    </source>
</evidence>
<evidence type="ECO:0000256" key="1">
    <source>
        <dbReference type="ARBA" id="ARBA00006484"/>
    </source>
</evidence>
<dbReference type="InterPro" id="IPR014058">
    <property type="entry name" value="Pteridine_reductase"/>
</dbReference>
<dbReference type="AlphaFoldDB" id="G0U0G3"/>
<dbReference type="GO" id="GO:0047040">
    <property type="term" value="F:pteridine reductase activity"/>
    <property type="evidence" value="ECO:0007669"/>
    <property type="project" value="UniProtKB-EC"/>
</dbReference>
<dbReference type="PANTHER" id="PTHR43639">
    <property type="entry name" value="OXIDOREDUCTASE, SHORT-CHAIN DEHYDROGENASE/REDUCTASE FAMILY (AFU_ORTHOLOGUE AFUA_5G02870)"/>
    <property type="match status" value="1"/>
</dbReference>
<comment type="similarity">
    <text evidence="1">Belongs to the short-chain dehydrogenases/reductases (SDR) family.</text>
</comment>
<protein>
    <submittedName>
        <fullName evidence="5">Putative pteridine reductase</fullName>
        <ecNumber evidence="5">1.5.1.33</ecNumber>
    </submittedName>
</protein>